<dbReference type="EMBL" id="MF417900">
    <property type="protein sequence ID" value="ASN70023.1"/>
    <property type="molecule type" value="Genomic_DNA"/>
</dbReference>
<name>A0A2H4J7P0_9CAUD</name>
<sequence>MKMNDKKILIEDLRLINTCTDEELEATADYLLTNHQQRVYNYLDDEQNRGLAFHICGYDGDCQQKFIEDIKFTHNVNVF</sequence>
<reference evidence="1" key="1">
    <citation type="submission" date="2017-06" db="EMBL/GenBank/DDBJ databases">
        <title>Novel phages from South African skin metaviromes.</title>
        <authorList>
            <person name="van Zyl L.J."/>
            <person name="Abrahams Y."/>
            <person name="Stander E.A."/>
            <person name="Kirby B.M."/>
            <person name="Clavaud C."/>
            <person name="Farcet C."/>
            <person name="Breton L."/>
            <person name="Trindade M.I."/>
        </authorList>
    </citation>
    <scope>NUCLEOTIDE SEQUENCE</scope>
</reference>
<protein>
    <submittedName>
        <fullName evidence="1">Uncharacterized protein</fullName>
    </submittedName>
</protein>
<gene>
    <name evidence="1" type="ORF">8AX1_29</name>
</gene>
<accession>A0A2H4J7P0</accession>
<evidence type="ECO:0000313" key="1">
    <source>
        <dbReference type="EMBL" id="ASN70023.1"/>
    </source>
</evidence>
<proteinExistence type="predicted"/>
<organism evidence="1">
    <name type="scientific">uncultured Caudovirales phage</name>
    <dbReference type="NCBI Taxonomy" id="2100421"/>
    <lineage>
        <taxon>Viruses</taxon>
        <taxon>Duplodnaviria</taxon>
        <taxon>Heunggongvirae</taxon>
        <taxon>Uroviricota</taxon>
        <taxon>Caudoviricetes</taxon>
        <taxon>Peduoviridae</taxon>
        <taxon>Maltschvirus</taxon>
        <taxon>Maltschvirus maltsch</taxon>
    </lineage>
</organism>